<evidence type="ECO:0000256" key="4">
    <source>
        <dbReference type="ARBA" id="ARBA00023163"/>
    </source>
</evidence>
<evidence type="ECO:0000256" key="1">
    <source>
        <dbReference type="ARBA" id="ARBA00009437"/>
    </source>
</evidence>
<accession>A0ABY7HT41</accession>
<protein>
    <submittedName>
        <fullName evidence="6">LysR substrate-binding domain-containing protein</fullName>
    </submittedName>
</protein>
<name>A0ABY7HT41_9GAMM</name>
<dbReference type="SUPFAM" id="SSF53850">
    <property type="entry name" value="Periplasmic binding protein-like II"/>
    <property type="match status" value="1"/>
</dbReference>
<proteinExistence type="inferred from homology"/>
<keyword evidence="2" id="KW-0805">Transcription regulation</keyword>
<organism evidence="6 7">
    <name type="scientific">Rouxiella chamberiensis</name>
    <dbReference type="NCBI Taxonomy" id="1513468"/>
    <lineage>
        <taxon>Bacteria</taxon>
        <taxon>Pseudomonadati</taxon>
        <taxon>Pseudomonadota</taxon>
        <taxon>Gammaproteobacteria</taxon>
        <taxon>Enterobacterales</taxon>
        <taxon>Yersiniaceae</taxon>
        <taxon>Rouxiella</taxon>
    </lineage>
</organism>
<reference evidence="6" key="1">
    <citation type="submission" date="2022-12" db="EMBL/GenBank/DDBJ databases">
        <title>Complete genome sequence of an Australian strain of Rouxiella badensis DAR84756 and resolution of the R. badensis DSM100043 and R. chamberiensis DSM28324 genomes.</title>
        <authorList>
            <person name="Paul S."/>
            <person name="Anderson P.J."/>
            <person name="Maynard G."/>
            <person name="Dyall-Smith M."/>
            <person name="Kudinha T."/>
        </authorList>
    </citation>
    <scope>NUCLEOTIDE SEQUENCE</scope>
    <source>
        <strain evidence="6">DSM 28324</strain>
    </source>
</reference>
<evidence type="ECO:0000313" key="7">
    <source>
        <dbReference type="Proteomes" id="UP001164712"/>
    </source>
</evidence>
<dbReference type="Gene3D" id="1.10.10.10">
    <property type="entry name" value="Winged helix-like DNA-binding domain superfamily/Winged helix DNA-binding domain"/>
    <property type="match status" value="1"/>
</dbReference>
<dbReference type="Proteomes" id="UP001164712">
    <property type="component" value="Chromosome"/>
</dbReference>
<sequence>MNYRQVQVFKAIMQSGSITDASEILHVSQPAVSKTLKTLEQDLGLLLFTRTAKGLLPTDEARSLYTEVERVALGFENLKRFGKTLQQIKQGRLVIGVVHTFGREWMACAIADFSARYQQISLSLITASSNDMARLVGNGQIDVGIAQSRTEDHSLLRDKLFEMEGLIAVPKGHRLAKYHRVLPEDLRDENIISLGPADGLRQNFDRAMAQAGIEYRSTIDISLGEALCVMVQQGCGIGIVDDETARLYTPDGVKFIPFHPSVSVPIYLIRARNQPHNRLIELFIDFMLTTRRR</sequence>
<dbReference type="SUPFAM" id="SSF46785">
    <property type="entry name" value="Winged helix' DNA-binding domain"/>
    <property type="match status" value="1"/>
</dbReference>
<dbReference type="PROSITE" id="PS50931">
    <property type="entry name" value="HTH_LYSR"/>
    <property type="match status" value="1"/>
</dbReference>
<dbReference type="PANTHER" id="PTHR30427">
    <property type="entry name" value="TRANSCRIPTIONAL ACTIVATOR PROTEIN LYSR"/>
    <property type="match status" value="1"/>
</dbReference>
<gene>
    <name evidence="6" type="ORF">O1V66_07010</name>
</gene>
<evidence type="ECO:0000256" key="2">
    <source>
        <dbReference type="ARBA" id="ARBA00023015"/>
    </source>
</evidence>
<evidence type="ECO:0000313" key="6">
    <source>
        <dbReference type="EMBL" id="WAT02350.1"/>
    </source>
</evidence>
<keyword evidence="7" id="KW-1185">Reference proteome</keyword>
<dbReference type="InterPro" id="IPR036388">
    <property type="entry name" value="WH-like_DNA-bd_sf"/>
</dbReference>
<keyword evidence="4" id="KW-0804">Transcription</keyword>
<dbReference type="PANTHER" id="PTHR30427:SF1">
    <property type="entry name" value="TRANSCRIPTIONAL ACTIVATOR PROTEIN LYSR"/>
    <property type="match status" value="1"/>
</dbReference>
<dbReference type="PRINTS" id="PR00039">
    <property type="entry name" value="HTHLYSR"/>
</dbReference>
<dbReference type="InterPro" id="IPR036390">
    <property type="entry name" value="WH_DNA-bd_sf"/>
</dbReference>
<dbReference type="Pfam" id="PF00126">
    <property type="entry name" value="HTH_1"/>
    <property type="match status" value="1"/>
</dbReference>
<dbReference type="Gene3D" id="3.40.190.290">
    <property type="match status" value="1"/>
</dbReference>
<dbReference type="InterPro" id="IPR005119">
    <property type="entry name" value="LysR_subst-bd"/>
</dbReference>
<evidence type="ECO:0000259" key="5">
    <source>
        <dbReference type="PROSITE" id="PS50931"/>
    </source>
</evidence>
<feature type="domain" description="HTH lysR-type" evidence="5">
    <location>
        <begin position="1"/>
        <end position="58"/>
    </location>
</feature>
<dbReference type="Pfam" id="PF03466">
    <property type="entry name" value="LysR_substrate"/>
    <property type="match status" value="1"/>
</dbReference>
<keyword evidence="3" id="KW-0238">DNA-binding</keyword>
<dbReference type="InterPro" id="IPR000847">
    <property type="entry name" value="LysR_HTH_N"/>
</dbReference>
<evidence type="ECO:0000256" key="3">
    <source>
        <dbReference type="ARBA" id="ARBA00023125"/>
    </source>
</evidence>
<dbReference type="RefSeq" id="WP_045047861.1">
    <property type="nucleotide sequence ID" value="NZ_CP114058.1"/>
</dbReference>
<comment type="similarity">
    <text evidence="1">Belongs to the LysR transcriptional regulatory family.</text>
</comment>
<dbReference type="EMBL" id="CP114058">
    <property type="protein sequence ID" value="WAT02350.1"/>
    <property type="molecule type" value="Genomic_DNA"/>
</dbReference>